<dbReference type="EMBL" id="AYLP01000159">
    <property type="protein sequence ID" value="ESS62811.1"/>
    <property type="molecule type" value="Genomic_DNA"/>
</dbReference>
<dbReference type="Proteomes" id="UP000017861">
    <property type="component" value="Unassembled WGS sequence"/>
</dbReference>
<comment type="caution">
    <text evidence="3">The sequence shown here is derived from an EMBL/GenBank/DDBJ whole genome shotgun (WGS) entry which is preliminary data.</text>
</comment>
<accession>V5D5Q8</accession>
<evidence type="ECO:0000256" key="1">
    <source>
        <dbReference type="SAM" id="MobiDB-lite"/>
    </source>
</evidence>
<feature type="region of interest" description="Disordered" evidence="1">
    <location>
        <begin position="1"/>
        <end position="30"/>
    </location>
</feature>
<evidence type="ECO:0000256" key="2">
    <source>
        <dbReference type="SAM" id="Phobius"/>
    </source>
</evidence>
<feature type="compositionally biased region" description="Basic residues" evidence="1">
    <location>
        <begin position="9"/>
        <end position="24"/>
    </location>
</feature>
<keyword evidence="2" id="KW-0472">Membrane</keyword>
<feature type="transmembrane region" description="Helical" evidence="2">
    <location>
        <begin position="33"/>
        <end position="56"/>
    </location>
</feature>
<feature type="transmembrane region" description="Helical" evidence="2">
    <location>
        <begin position="62"/>
        <end position="83"/>
    </location>
</feature>
<evidence type="ECO:0000313" key="3">
    <source>
        <dbReference type="EMBL" id="ESS62811.1"/>
    </source>
</evidence>
<organism evidence="3 4">
    <name type="scientific">Trypanosoma cruzi Dm28c</name>
    <dbReference type="NCBI Taxonomy" id="1416333"/>
    <lineage>
        <taxon>Eukaryota</taxon>
        <taxon>Discoba</taxon>
        <taxon>Euglenozoa</taxon>
        <taxon>Kinetoplastea</taxon>
        <taxon>Metakinetoplastina</taxon>
        <taxon>Trypanosomatida</taxon>
        <taxon>Trypanosomatidae</taxon>
        <taxon>Trypanosoma</taxon>
        <taxon>Schizotrypanum</taxon>
    </lineage>
</organism>
<reference evidence="3 4" key="1">
    <citation type="journal article" date="2014" name="Genome Announc.">
        <title>Trypanosoma cruzi Clone Dm28c Draft Genome Sequence.</title>
        <authorList>
            <person name="Grisard E.C."/>
            <person name="Teixeira S.M."/>
            <person name="de Almeida L.G."/>
            <person name="Stoco P.H."/>
            <person name="Gerber A.L."/>
            <person name="Talavera-Lopez C."/>
            <person name="Lima O.C."/>
            <person name="Andersson B."/>
            <person name="de Vasconcelos A.T."/>
        </authorList>
    </citation>
    <scope>NUCLEOTIDE SEQUENCE [LARGE SCALE GENOMIC DNA]</scope>
    <source>
        <strain evidence="3 4">Dm28c</strain>
    </source>
</reference>
<keyword evidence="2" id="KW-1133">Transmembrane helix</keyword>
<evidence type="ECO:0000313" key="4">
    <source>
        <dbReference type="Proteomes" id="UP000017861"/>
    </source>
</evidence>
<protein>
    <recommendedName>
        <fullName evidence="5">Transmembrane protein</fullName>
    </recommendedName>
</protein>
<dbReference type="AlphaFoldDB" id="V5D5Q8"/>
<gene>
    <name evidence="3" type="ORF">TCDM_09467</name>
</gene>
<dbReference type="VEuPathDB" id="TriTrypDB:TCDM_09467"/>
<evidence type="ECO:0008006" key="5">
    <source>
        <dbReference type="Google" id="ProtNLM"/>
    </source>
</evidence>
<name>V5D5Q8_TRYCR</name>
<sequence length="84" mass="9576">MALSPSLSRGHHRSRTRNKKKQKRGGGVGDRGAAVTFVLNCGCIFTISSFFFRGFLTISCGMFTLLVLLVFMLFFFLSFRFFFF</sequence>
<keyword evidence="2" id="KW-0812">Transmembrane</keyword>
<proteinExistence type="predicted"/>